<reference evidence="3 4" key="1">
    <citation type="journal article" date="2020" name="Front. Microbiol.">
        <title>Single-cell genomics of novel Actinobacteria with the Wood-Ljungdahl pathway discovered in a serpentinizing system.</title>
        <authorList>
            <person name="Merino N."/>
            <person name="Kawai M."/>
            <person name="Boyd E.S."/>
            <person name="Colman D.R."/>
            <person name="McGlynn S.E."/>
            <person name="Nealson K.H."/>
            <person name="Kurokawa K."/>
            <person name="Hongoh Y."/>
        </authorList>
    </citation>
    <scope>NUCLEOTIDE SEQUENCE [LARGE SCALE GENOMIC DNA]</scope>
    <source>
        <strain evidence="1 4">S06</strain>
        <strain evidence="2 3">S43</strain>
    </source>
</reference>
<dbReference type="EMBL" id="BLSB01000045">
    <property type="protein sequence ID" value="GFP35047.1"/>
    <property type="molecule type" value="Genomic_DNA"/>
</dbReference>
<dbReference type="AlphaFoldDB" id="A0A6V8PRZ1"/>
<name>A0A6V8PRZ1_9ACTN</name>
<dbReference type="Proteomes" id="UP000580051">
    <property type="component" value="Unassembled WGS sequence"/>
</dbReference>
<dbReference type="EMBL" id="BLRV01000110">
    <property type="protein sequence ID" value="GFP21818.1"/>
    <property type="molecule type" value="Genomic_DNA"/>
</dbReference>
<evidence type="ECO:0000313" key="3">
    <source>
        <dbReference type="Proteomes" id="UP000576480"/>
    </source>
</evidence>
<gene>
    <name evidence="1" type="ORF">HKBW3S06_01045</name>
    <name evidence="2" type="ORF">HKBW3S43_00839</name>
</gene>
<sequence length="56" mass="6526">MLHRLIKLIGAVLVEIDEAWSSGSRYVDMADYWEWKANTEKQYKEVSNTDTHVRAA</sequence>
<organism evidence="2 3">
    <name type="scientific">Candidatus Hakubella thermalkaliphila</name>
    <dbReference type="NCBI Taxonomy" id="2754717"/>
    <lineage>
        <taxon>Bacteria</taxon>
        <taxon>Bacillati</taxon>
        <taxon>Actinomycetota</taxon>
        <taxon>Actinomycetota incertae sedis</taxon>
        <taxon>Candidatus Hakubellales</taxon>
        <taxon>Candidatus Hakubellaceae</taxon>
        <taxon>Candidatus Hakubella</taxon>
    </lineage>
</organism>
<comment type="caution">
    <text evidence="2">The sequence shown here is derived from an EMBL/GenBank/DDBJ whole genome shotgun (WGS) entry which is preliminary data.</text>
</comment>
<protein>
    <submittedName>
        <fullName evidence="2">Uncharacterized protein</fullName>
    </submittedName>
</protein>
<evidence type="ECO:0000313" key="4">
    <source>
        <dbReference type="Proteomes" id="UP000580051"/>
    </source>
</evidence>
<evidence type="ECO:0000313" key="1">
    <source>
        <dbReference type="EMBL" id="GFP21818.1"/>
    </source>
</evidence>
<evidence type="ECO:0000313" key="2">
    <source>
        <dbReference type="EMBL" id="GFP35047.1"/>
    </source>
</evidence>
<dbReference type="Proteomes" id="UP000576480">
    <property type="component" value="Unassembled WGS sequence"/>
</dbReference>
<accession>A0A6V8PRZ1</accession>
<proteinExistence type="predicted"/>